<dbReference type="Gene3D" id="3.10.20.90">
    <property type="entry name" value="Phosphatidylinositol 3-kinase Catalytic Subunit, Chain A, domain 1"/>
    <property type="match status" value="1"/>
</dbReference>
<feature type="compositionally biased region" description="Low complexity" evidence="1">
    <location>
        <begin position="101"/>
        <end position="113"/>
    </location>
</feature>
<dbReference type="GO" id="GO:0031593">
    <property type="term" value="F:polyubiquitin modification-dependent protein binding"/>
    <property type="evidence" value="ECO:0000318"/>
    <property type="project" value="GO_Central"/>
</dbReference>
<proteinExistence type="predicted"/>
<sequence>MAKSRAQASDARIIQVTIKTPKDREEFGLPDSCTVQQLKEKISKRFKAHSEQLVLIFAGKILRGPDTLRQCGIRDGLTVHLVIKAPKRGPARPAPPPAREPPAGRSPAGSPEEASPPAPSGPPLGLEVSASPSGLQDSREPFLCPQVSMPELVAQILDDPFVQGLLANTSAMQQLVLDNPPMQQLMEHNPEVGHLLNSPEMVRQTLDCLRHPAVLHEVIRSQDRALSNLESLPGGYNALRTMYTDIMDPMLNAVQEQFCPGPFASRAQGAGVLSPRPARTENREPLPNPWAPPPPTPPAPGRAERDPDLCPVEGLLDHPSRRPAEVHSSEGEGRGGMRPRVDPRSLRPRLDGAPPDLQGPPPVSSDSLPSLPSAFFPGGSHGLGSPRVSVPGPLQGGWPPSDPLLLQLQTALANPAALRALHQIEEGLRTLAVQAPRLLLWCTPSLGGPVGWTDGAGVPPVPGPQPAAPLAETPFRTQLEQLRAMGFLNPEANLAALLAAAGDVDVAVENLRRSQSS</sequence>
<feature type="domain" description="Ubiquitin-like" evidence="3">
    <location>
        <begin position="14"/>
        <end position="88"/>
    </location>
</feature>
<feature type="region of interest" description="Disordered" evidence="1">
    <location>
        <begin position="265"/>
        <end position="396"/>
    </location>
</feature>
<dbReference type="InParanoid" id="A0A6I8MYT1"/>
<dbReference type="InterPro" id="IPR015940">
    <property type="entry name" value="UBA"/>
</dbReference>
<dbReference type="Gene3D" id="1.10.8.10">
    <property type="entry name" value="DNA helicase RuvA subunit, C-terminal domain"/>
    <property type="match status" value="1"/>
</dbReference>
<feature type="compositionally biased region" description="Pro residues" evidence="1">
    <location>
        <begin position="286"/>
        <end position="300"/>
    </location>
</feature>
<dbReference type="GeneTree" id="ENSGT00940000162912"/>
<dbReference type="CDD" id="cd01808">
    <property type="entry name" value="Ubl_PLICs"/>
    <property type="match status" value="1"/>
</dbReference>
<dbReference type="InterPro" id="IPR029071">
    <property type="entry name" value="Ubiquitin-like_domsf"/>
</dbReference>
<evidence type="ECO:0000313" key="4">
    <source>
        <dbReference type="Ensembl" id="ENSOANP00000033887.1"/>
    </source>
</evidence>
<organism evidence="4 5">
    <name type="scientific">Ornithorhynchus anatinus</name>
    <name type="common">Duckbill platypus</name>
    <dbReference type="NCBI Taxonomy" id="9258"/>
    <lineage>
        <taxon>Eukaryota</taxon>
        <taxon>Metazoa</taxon>
        <taxon>Chordata</taxon>
        <taxon>Craniata</taxon>
        <taxon>Vertebrata</taxon>
        <taxon>Euteleostomi</taxon>
        <taxon>Mammalia</taxon>
        <taxon>Monotremata</taxon>
        <taxon>Ornithorhynchidae</taxon>
        <taxon>Ornithorhynchus</taxon>
    </lineage>
</organism>
<dbReference type="OrthoDB" id="267397at2759"/>
<dbReference type="FunCoup" id="A0A6I8MYT1">
    <property type="interactions" value="227"/>
</dbReference>
<dbReference type="Pfam" id="PF23195">
    <property type="entry name" value="UBQLN1"/>
    <property type="match status" value="1"/>
</dbReference>
<dbReference type="InterPro" id="IPR009060">
    <property type="entry name" value="UBA-like_sf"/>
</dbReference>
<dbReference type="SUPFAM" id="SSF54236">
    <property type="entry name" value="Ubiquitin-like"/>
    <property type="match status" value="1"/>
</dbReference>
<dbReference type="PANTHER" id="PTHR10677">
    <property type="entry name" value="UBIQUILIN"/>
    <property type="match status" value="1"/>
</dbReference>
<dbReference type="PROSITE" id="PS50053">
    <property type="entry name" value="UBIQUITIN_2"/>
    <property type="match status" value="1"/>
</dbReference>
<dbReference type="SMART" id="SM00213">
    <property type="entry name" value="UBQ"/>
    <property type="match status" value="1"/>
</dbReference>
<dbReference type="InterPro" id="IPR015496">
    <property type="entry name" value="Ubiquilin"/>
</dbReference>
<evidence type="ECO:0000259" key="2">
    <source>
        <dbReference type="PROSITE" id="PS50030"/>
    </source>
</evidence>
<feature type="domain" description="UBA" evidence="2">
    <location>
        <begin position="469"/>
        <end position="514"/>
    </location>
</feature>
<protein>
    <recommendedName>
        <fullName evidence="6">Ubiquilin 3</fullName>
    </recommendedName>
</protein>
<gene>
    <name evidence="4" type="primary">LOC107546896</name>
</gene>
<name>A0A6I8MYT1_ORNAN</name>
<dbReference type="GO" id="GO:0006511">
    <property type="term" value="P:ubiquitin-dependent protein catabolic process"/>
    <property type="evidence" value="ECO:0000318"/>
    <property type="project" value="GO_Central"/>
</dbReference>
<reference evidence="4" key="3">
    <citation type="submission" date="2025-09" db="UniProtKB">
        <authorList>
            <consortium name="Ensembl"/>
        </authorList>
    </citation>
    <scope>IDENTIFICATION</scope>
    <source>
        <strain evidence="4">Glennie</strain>
    </source>
</reference>
<dbReference type="AlphaFoldDB" id="A0A6I8MYT1"/>
<dbReference type="Pfam" id="PF00240">
    <property type="entry name" value="ubiquitin"/>
    <property type="match status" value="1"/>
</dbReference>
<evidence type="ECO:0008006" key="6">
    <source>
        <dbReference type="Google" id="ProtNLM"/>
    </source>
</evidence>
<dbReference type="Proteomes" id="UP000002279">
    <property type="component" value="Chromosome 2"/>
</dbReference>
<evidence type="ECO:0000256" key="1">
    <source>
        <dbReference type="SAM" id="MobiDB-lite"/>
    </source>
</evidence>
<feature type="compositionally biased region" description="Low complexity" evidence="1">
    <location>
        <begin position="364"/>
        <end position="373"/>
    </location>
</feature>
<dbReference type="GeneID" id="107546896"/>
<dbReference type="OMA" id="LLWFMPC"/>
<evidence type="ECO:0000259" key="3">
    <source>
        <dbReference type="PROSITE" id="PS50053"/>
    </source>
</evidence>
<dbReference type="FunFam" id="1.10.260.100:FF:000001">
    <property type="entry name" value="Ubiquilin 1"/>
    <property type="match status" value="1"/>
</dbReference>
<reference evidence="4" key="2">
    <citation type="submission" date="2025-08" db="UniProtKB">
        <authorList>
            <consortium name="Ensembl"/>
        </authorList>
    </citation>
    <scope>IDENTIFICATION</scope>
    <source>
        <strain evidence="4">Glennie</strain>
    </source>
</reference>
<dbReference type="PANTHER" id="PTHR10677:SF4">
    <property type="entry name" value="UBIQUILIN-3"/>
    <property type="match status" value="1"/>
</dbReference>
<dbReference type="PROSITE" id="PS50030">
    <property type="entry name" value="UBA"/>
    <property type="match status" value="1"/>
</dbReference>
<reference evidence="4 5" key="1">
    <citation type="journal article" date="2008" name="Nature">
        <title>Genome analysis of the platypus reveals unique signatures of evolution.</title>
        <authorList>
            <person name="Warren W.C."/>
            <person name="Hillier L.W."/>
            <person name="Marshall Graves J.A."/>
            <person name="Birney E."/>
            <person name="Ponting C.P."/>
            <person name="Grutzner F."/>
            <person name="Belov K."/>
            <person name="Miller W."/>
            <person name="Clarke L."/>
            <person name="Chinwalla A.T."/>
            <person name="Yang S.P."/>
            <person name="Heger A."/>
            <person name="Locke D.P."/>
            <person name="Miethke P."/>
            <person name="Waters P.D."/>
            <person name="Veyrunes F."/>
            <person name="Fulton L."/>
            <person name="Fulton B."/>
            <person name="Graves T."/>
            <person name="Wallis J."/>
            <person name="Puente X.S."/>
            <person name="Lopez-Otin C."/>
            <person name="Ordonez G.R."/>
            <person name="Eichler E.E."/>
            <person name="Chen L."/>
            <person name="Cheng Z."/>
            <person name="Deakin J.E."/>
            <person name="Alsop A."/>
            <person name="Thompson K."/>
            <person name="Kirby P."/>
            <person name="Papenfuss A.T."/>
            <person name="Wakefield M.J."/>
            <person name="Olender T."/>
            <person name="Lancet D."/>
            <person name="Huttley G.A."/>
            <person name="Smit A.F."/>
            <person name="Pask A."/>
            <person name="Temple-Smith P."/>
            <person name="Batzer M.A."/>
            <person name="Walker J.A."/>
            <person name="Konkel M.K."/>
            <person name="Harris R.S."/>
            <person name="Whittington C.M."/>
            <person name="Wong E.S."/>
            <person name="Gemmell N.J."/>
            <person name="Buschiazzo E."/>
            <person name="Vargas Jentzsch I.M."/>
            <person name="Merkel A."/>
            <person name="Schmitz J."/>
            <person name="Zemann A."/>
            <person name="Churakov G."/>
            <person name="Kriegs J.O."/>
            <person name="Brosius J."/>
            <person name="Murchison E.P."/>
            <person name="Sachidanandam R."/>
            <person name="Smith C."/>
            <person name="Hannon G.J."/>
            <person name="Tsend-Ayush E."/>
            <person name="McMillan D."/>
            <person name="Attenborough R."/>
            <person name="Rens W."/>
            <person name="Ferguson-Smith M."/>
            <person name="Lefevre C.M."/>
            <person name="Sharp J.A."/>
            <person name="Nicholas K.R."/>
            <person name="Ray D.A."/>
            <person name="Kube M."/>
            <person name="Reinhardt R."/>
            <person name="Pringle T.H."/>
            <person name="Taylor J."/>
            <person name="Jones R.C."/>
            <person name="Nixon B."/>
            <person name="Dacheux J.L."/>
            <person name="Niwa H."/>
            <person name="Sekita Y."/>
            <person name="Huang X."/>
            <person name="Stark A."/>
            <person name="Kheradpour P."/>
            <person name="Kellis M."/>
            <person name="Flicek P."/>
            <person name="Chen Y."/>
            <person name="Webber C."/>
            <person name="Hardison R."/>
            <person name="Nelson J."/>
            <person name="Hallsworth-Pepin K."/>
            <person name="Delehaunty K."/>
            <person name="Markovic C."/>
            <person name="Minx P."/>
            <person name="Feng Y."/>
            <person name="Kremitzki C."/>
            <person name="Mitreva M."/>
            <person name="Glasscock J."/>
            <person name="Wylie T."/>
            <person name="Wohldmann P."/>
            <person name="Thiru P."/>
            <person name="Nhan M.N."/>
            <person name="Pohl C.S."/>
            <person name="Smith S.M."/>
            <person name="Hou S."/>
            <person name="Nefedov M."/>
            <person name="de Jong P.J."/>
            <person name="Renfree M.B."/>
            <person name="Mardis E.R."/>
            <person name="Wilson R.K."/>
        </authorList>
    </citation>
    <scope>NUCLEOTIDE SEQUENCE [LARGE SCALE GENOMIC DNA]</scope>
    <source>
        <strain evidence="4 5">Glennie</strain>
    </source>
</reference>
<dbReference type="SUPFAM" id="SSF46934">
    <property type="entry name" value="UBA-like"/>
    <property type="match status" value="1"/>
</dbReference>
<feature type="region of interest" description="Disordered" evidence="1">
    <location>
        <begin position="84"/>
        <end position="141"/>
    </location>
</feature>
<dbReference type="GO" id="GO:0005829">
    <property type="term" value="C:cytosol"/>
    <property type="evidence" value="ECO:0000318"/>
    <property type="project" value="GO_Central"/>
</dbReference>
<evidence type="ECO:0000313" key="5">
    <source>
        <dbReference type="Proteomes" id="UP000002279"/>
    </source>
</evidence>
<dbReference type="Gene3D" id="1.10.260.100">
    <property type="match status" value="1"/>
</dbReference>
<dbReference type="Bgee" id="ENSOANG00000040152">
    <property type="expression patterns" value="Expressed in testis"/>
</dbReference>
<dbReference type="KEGG" id="oaa:107546896"/>
<keyword evidence="5" id="KW-1185">Reference proteome</keyword>
<dbReference type="RefSeq" id="XP_028904686.1">
    <property type="nucleotide sequence ID" value="XM_029048853.2"/>
</dbReference>
<dbReference type="FunFam" id="3.10.20.90:FF:000095">
    <property type="entry name" value="Ubiquilin 4"/>
    <property type="match status" value="1"/>
</dbReference>
<accession>A0A6I8MYT1</accession>
<dbReference type="InterPro" id="IPR000626">
    <property type="entry name" value="Ubiquitin-like_dom"/>
</dbReference>
<feature type="compositionally biased region" description="Basic and acidic residues" evidence="1">
    <location>
        <begin position="315"/>
        <end position="350"/>
    </location>
</feature>
<dbReference type="Ensembl" id="ENSOANT00000065132.1">
    <property type="protein sequence ID" value="ENSOANP00000033887.1"/>
    <property type="gene ID" value="ENSOANG00000040152.1"/>
</dbReference>